<dbReference type="RefSeq" id="WP_099018108.1">
    <property type="nucleotide sequence ID" value="NZ_NIHB01000001.1"/>
</dbReference>
<dbReference type="PANTHER" id="PTHR33908:SF11">
    <property type="entry name" value="MEMBRANE PROTEIN"/>
    <property type="match status" value="1"/>
</dbReference>
<feature type="transmembrane region" description="Helical" evidence="8">
    <location>
        <begin position="298"/>
        <end position="318"/>
    </location>
</feature>
<comment type="subcellular location">
    <subcellularLocation>
        <location evidence="1">Cell membrane</location>
        <topology evidence="1">Multi-pass membrane protein</topology>
    </subcellularLocation>
</comment>
<dbReference type="AlphaFoldDB" id="A0A4R6XYD6"/>
<keyword evidence="4 9" id="KW-0808">Transferase</keyword>
<comment type="caution">
    <text evidence="9">The sequence shown here is derived from an EMBL/GenBank/DDBJ whole genome shotgun (WGS) entry which is preliminary data.</text>
</comment>
<keyword evidence="2" id="KW-1003">Cell membrane</keyword>
<feature type="transmembrane region" description="Helical" evidence="8">
    <location>
        <begin position="72"/>
        <end position="92"/>
    </location>
</feature>
<dbReference type="GO" id="GO:0005886">
    <property type="term" value="C:plasma membrane"/>
    <property type="evidence" value="ECO:0007669"/>
    <property type="project" value="UniProtKB-SubCell"/>
</dbReference>
<keyword evidence="3 9" id="KW-0328">Glycosyltransferase</keyword>
<evidence type="ECO:0000313" key="9">
    <source>
        <dbReference type="EMBL" id="TDR23237.1"/>
    </source>
</evidence>
<gene>
    <name evidence="9" type="ORF">C8D91_0097</name>
</gene>
<keyword evidence="6 8" id="KW-1133">Transmembrane helix</keyword>
<keyword evidence="10" id="KW-1185">Reference proteome</keyword>
<name>A0A4R6XYD6_9GAMM</name>
<feature type="transmembrane region" description="Helical" evidence="8">
    <location>
        <begin position="274"/>
        <end position="292"/>
    </location>
</feature>
<evidence type="ECO:0000256" key="5">
    <source>
        <dbReference type="ARBA" id="ARBA00022692"/>
    </source>
</evidence>
<keyword evidence="5 8" id="KW-0812">Transmembrane</keyword>
<evidence type="ECO:0000256" key="6">
    <source>
        <dbReference type="ARBA" id="ARBA00022989"/>
    </source>
</evidence>
<dbReference type="OrthoDB" id="7167895at2"/>
<sequence length="584" mass="66717">MLIENKSKWLFLGTFAALVCLQIYSAFHHQLFGDEAFYWLESQHLAWSYAELPGWTQWAVSLSQWLLPQHELTVRLPGLMAAWSLPWLGMLINQKLTESKSFNPWETGLLVMALPLLSVVGILAVPDIWLLFFGLLSVLLLIQCTHSHGHIDFILLGVILACGINVHVRFWIIVFLACWVVLWRFRNHQKVIKKLIYFSLPIMLIGFIPIILFNLQNDFSLLTFQLSERHPWAFQASHFNFFPIQLLVASPLVFWLCAKVIIQMQSLNQMQKTLAYIALGHWIIYAALGFFTDNMRFNVHWTLFSYVLLLVVASSVPTDKKLKSWSVLTGVISSFALITALFYALHLANPVTKLNAQFTENFRGWQQMAIKTTSLLQSTPSTFIVTDHFMTLAALKFYSKEPTKFTSLTHPSNTKHGREQQLAIMGYHQSATSEKGLLITEHSGMKLEQMIPFYLSACEKLKGIQMIDHLDVSDGIKSYYYFKTGTGVCSLPPIIYLETSEQHLTGWVLLPKSQTAKVSVMQDDTKTVLNPTKQTLGTNQLFEPLSDKDYSLHLFKTNDVQTGPFQITIEYLGLNIKSTKFYLN</sequence>
<protein>
    <submittedName>
        <fullName evidence="9">Dolichyl-phosphate-mannose-protein mannosyltransferase</fullName>
    </submittedName>
</protein>
<evidence type="ECO:0000256" key="8">
    <source>
        <dbReference type="SAM" id="Phobius"/>
    </source>
</evidence>
<organism evidence="9 10">
    <name type="scientific">Marinicella litoralis</name>
    <dbReference type="NCBI Taxonomy" id="644220"/>
    <lineage>
        <taxon>Bacteria</taxon>
        <taxon>Pseudomonadati</taxon>
        <taxon>Pseudomonadota</taxon>
        <taxon>Gammaproteobacteria</taxon>
        <taxon>Lysobacterales</taxon>
        <taxon>Marinicellaceae</taxon>
        <taxon>Marinicella</taxon>
    </lineage>
</organism>
<feature type="transmembrane region" description="Helical" evidence="8">
    <location>
        <begin position="113"/>
        <end position="142"/>
    </location>
</feature>
<evidence type="ECO:0000256" key="1">
    <source>
        <dbReference type="ARBA" id="ARBA00004651"/>
    </source>
</evidence>
<feature type="transmembrane region" description="Helical" evidence="8">
    <location>
        <begin position="241"/>
        <end position="262"/>
    </location>
</feature>
<proteinExistence type="predicted"/>
<evidence type="ECO:0000313" key="10">
    <source>
        <dbReference type="Proteomes" id="UP000295724"/>
    </source>
</evidence>
<evidence type="ECO:0000256" key="3">
    <source>
        <dbReference type="ARBA" id="ARBA00022676"/>
    </source>
</evidence>
<dbReference type="EMBL" id="SNZB01000001">
    <property type="protein sequence ID" value="TDR23237.1"/>
    <property type="molecule type" value="Genomic_DNA"/>
</dbReference>
<feature type="transmembrane region" description="Helical" evidence="8">
    <location>
        <begin position="325"/>
        <end position="345"/>
    </location>
</feature>
<dbReference type="PANTHER" id="PTHR33908">
    <property type="entry name" value="MANNOSYLTRANSFERASE YKCB-RELATED"/>
    <property type="match status" value="1"/>
</dbReference>
<dbReference type="Proteomes" id="UP000295724">
    <property type="component" value="Unassembled WGS sequence"/>
</dbReference>
<accession>A0A4R6XYD6</accession>
<dbReference type="GO" id="GO:0009103">
    <property type="term" value="P:lipopolysaccharide biosynthetic process"/>
    <property type="evidence" value="ECO:0007669"/>
    <property type="project" value="UniProtKB-ARBA"/>
</dbReference>
<feature type="transmembrane region" description="Helical" evidence="8">
    <location>
        <begin position="195"/>
        <end position="215"/>
    </location>
</feature>
<feature type="transmembrane region" description="Helical" evidence="8">
    <location>
        <begin position="154"/>
        <end position="183"/>
    </location>
</feature>
<reference evidence="9 10" key="1">
    <citation type="submission" date="2019-03" db="EMBL/GenBank/DDBJ databases">
        <title>Genomic Encyclopedia of Type Strains, Phase IV (KMG-IV): sequencing the most valuable type-strain genomes for metagenomic binning, comparative biology and taxonomic classification.</title>
        <authorList>
            <person name="Goeker M."/>
        </authorList>
    </citation>
    <scope>NUCLEOTIDE SEQUENCE [LARGE SCALE GENOMIC DNA]</scope>
    <source>
        <strain evidence="9 10">DSM 25488</strain>
    </source>
</reference>
<evidence type="ECO:0000256" key="4">
    <source>
        <dbReference type="ARBA" id="ARBA00022679"/>
    </source>
</evidence>
<evidence type="ECO:0000256" key="2">
    <source>
        <dbReference type="ARBA" id="ARBA00022475"/>
    </source>
</evidence>
<keyword evidence="7 8" id="KW-0472">Membrane</keyword>
<dbReference type="InterPro" id="IPR050297">
    <property type="entry name" value="LipidA_mod_glycosyltrf_83"/>
</dbReference>
<evidence type="ECO:0000256" key="7">
    <source>
        <dbReference type="ARBA" id="ARBA00023136"/>
    </source>
</evidence>
<dbReference type="GO" id="GO:0016763">
    <property type="term" value="F:pentosyltransferase activity"/>
    <property type="evidence" value="ECO:0007669"/>
    <property type="project" value="TreeGrafter"/>
</dbReference>